<dbReference type="STRING" id="104663.SAMN04488121_102252"/>
<dbReference type="InterPro" id="IPR046233">
    <property type="entry name" value="DUF6266"/>
</dbReference>
<reference evidence="1 2" key="1">
    <citation type="submission" date="2016-10" db="EMBL/GenBank/DDBJ databases">
        <authorList>
            <person name="de Groot N.N."/>
        </authorList>
    </citation>
    <scope>NUCLEOTIDE SEQUENCE [LARGE SCALE GENOMIC DNA]</scope>
    <source>
        <strain evidence="1 2">DSM 527</strain>
    </source>
</reference>
<dbReference type="Pfam" id="PF19781">
    <property type="entry name" value="DUF6266"/>
    <property type="match status" value="1"/>
</dbReference>
<proteinExistence type="predicted"/>
<evidence type="ECO:0000313" key="1">
    <source>
        <dbReference type="EMBL" id="SDF55366.1"/>
    </source>
</evidence>
<evidence type="ECO:0000313" key="2">
    <source>
        <dbReference type="Proteomes" id="UP000199045"/>
    </source>
</evidence>
<organism evidence="1 2">
    <name type="scientific">Chitinophaga filiformis</name>
    <name type="common">Myxococcus filiformis</name>
    <name type="synonym">Flexibacter filiformis</name>
    <dbReference type="NCBI Taxonomy" id="104663"/>
    <lineage>
        <taxon>Bacteria</taxon>
        <taxon>Pseudomonadati</taxon>
        <taxon>Bacteroidota</taxon>
        <taxon>Chitinophagia</taxon>
        <taxon>Chitinophagales</taxon>
        <taxon>Chitinophagaceae</taxon>
        <taxon>Chitinophaga</taxon>
    </lineage>
</organism>
<dbReference type="Proteomes" id="UP000199045">
    <property type="component" value="Unassembled WGS sequence"/>
</dbReference>
<dbReference type="EMBL" id="FNBN01000002">
    <property type="protein sequence ID" value="SDF55366.1"/>
    <property type="molecule type" value="Genomic_DNA"/>
</dbReference>
<name>A0A1G7M154_CHIFI</name>
<gene>
    <name evidence="1" type="ORF">SAMN04488121_102252</name>
</gene>
<sequence length="98" mass="11074">MGKYLKSILGPFSGLVGTVVGASWKGISVMRSRSVKSNRPATENQMKQRTAFTLMTEFLNPIRDLINVGFQTYQKDLRLTTPRLRSILKRESPVFTLP</sequence>
<dbReference type="OrthoDB" id="821958at2"/>
<dbReference type="RefSeq" id="WP_089830458.1">
    <property type="nucleotide sequence ID" value="NZ_FNBN01000002.1"/>
</dbReference>
<protein>
    <submittedName>
        <fullName evidence="1">Uncharacterized protein</fullName>
    </submittedName>
</protein>
<dbReference type="AlphaFoldDB" id="A0A1G7M154"/>
<accession>A0A1G7M154</accession>